<evidence type="ECO:0000313" key="2">
    <source>
        <dbReference type="EMBL" id="AFM39774.1"/>
    </source>
</evidence>
<protein>
    <submittedName>
        <fullName evidence="2">Lactoylglutathione lyase-like lyase</fullName>
    </submittedName>
</protein>
<name>I4D1V0_DESAJ</name>
<dbReference type="Gene3D" id="3.10.180.10">
    <property type="entry name" value="2,3-Dihydroxybiphenyl 1,2-Dioxygenase, domain 1"/>
    <property type="match status" value="1"/>
</dbReference>
<dbReference type="InterPro" id="IPR025870">
    <property type="entry name" value="Glyoxalase-like_dom"/>
</dbReference>
<feature type="domain" description="VOC" evidence="1">
    <location>
        <begin position="2"/>
        <end position="121"/>
    </location>
</feature>
<dbReference type="SUPFAM" id="SSF54593">
    <property type="entry name" value="Glyoxalase/Bleomycin resistance protein/Dihydroxybiphenyl dioxygenase"/>
    <property type="match status" value="1"/>
</dbReference>
<dbReference type="Proteomes" id="UP000002892">
    <property type="component" value="Chromosome"/>
</dbReference>
<dbReference type="eggNOG" id="COG0346">
    <property type="taxonomic scope" value="Bacteria"/>
</dbReference>
<dbReference type="STRING" id="646529.Desaci_0713"/>
<dbReference type="AlphaFoldDB" id="I4D1V0"/>
<sequence>MKFSSPLLVVSNMETAKHFYYEVLGLEVIFDFGANVTLTGGIALQTKDTWLKFIRKKDHEIVFGGNAAELYFEEDDFEGFLQKINVIADINYVHPLLEHSWGQRVVRFYDPDKHIIEVGENLMMVVRRFINSGLSVEETAIRMDVPVDYIKSCLDSHAAIAAPADDENRS</sequence>
<accession>I4D1V0</accession>
<proteinExistence type="predicted"/>
<dbReference type="OrthoDB" id="9815599at2"/>
<keyword evidence="2" id="KW-0456">Lyase</keyword>
<dbReference type="KEGG" id="dai:Desaci_0713"/>
<dbReference type="InterPro" id="IPR029068">
    <property type="entry name" value="Glyas_Bleomycin-R_OHBP_Dase"/>
</dbReference>
<evidence type="ECO:0000313" key="3">
    <source>
        <dbReference type="Proteomes" id="UP000002892"/>
    </source>
</evidence>
<dbReference type="GO" id="GO:0016829">
    <property type="term" value="F:lyase activity"/>
    <property type="evidence" value="ECO:0007669"/>
    <property type="project" value="UniProtKB-KW"/>
</dbReference>
<reference evidence="2 3" key="1">
    <citation type="journal article" date="2012" name="J. Bacteriol.">
        <title>Complete genome sequences of Desulfosporosinus orientis DSM765T, Desulfosporosinus youngiae DSM17734T, Desulfosporosinus meridiei DSM13257T, and Desulfosporosinus acidiphilus DSM22704T.</title>
        <authorList>
            <person name="Pester M."/>
            <person name="Brambilla E."/>
            <person name="Alazard D."/>
            <person name="Rattei T."/>
            <person name="Weinmaier T."/>
            <person name="Han J."/>
            <person name="Lucas S."/>
            <person name="Lapidus A."/>
            <person name="Cheng J.F."/>
            <person name="Goodwin L."/>
            <person name="Pitluck S."/>
            <person name="Peters L."/>
            <person name="Ovchinnikova G."/>
            <person name="Teshima H."/>
            <person name="Detter J.C."/>
            <person name="Han C.S."/>
            <person name="Tapia R."/>
            <person name="Land M.L."/>
            <person name="Hauser L."/>
            <person name="Kyrpides N.C."/>
            <person name="Ivanova N.N."/>
            <person name="Pagani I."/>
            <person name="Huntmann M."/>
            <person name="Wei C.L."/>
            <person name="Davenport K.W."/>
            <person name="Daligault H."/>
            <person name="Chain P.S."/>
            <person name="Chen A."/>
            <person name="Mavromatis K."/>
            <person name="Markowitz V."/>
            <person name="Szeto E."/>
            <person name="Mikhailova N."/>
            <person name="Pati A."/>
            <person name="Wagner M."/>
            <person name="Woyke T."/>
            <person name="Ollivier B."/>
            <person name="Klenk H.P."/>
            <person name="Spring S."/>
            <person name="Loy A."/>
        </authorList>
    </citation>
    <scope>NUCLEOTIDE SEQUENCE [LARGE SCALE GENOMIC DNA]</scope>
    <source>
        <strain evidence="3">DSM 22704 / JCM 16185 / SJ4</strain>
    </source>
</reference>
<keyword evidence="3" id="KW-1185">Reference proteome</keyword>
<dbReference type="Pfam" id="PF12681">
    <property type="entry name" value="Glyoxalase_2"/>
    <property type="match status" value="1"/>
</dbReference>
<evidence type="ECO:0000259" key="1">
    <source>
        <dbReference type="PROSITE" id="PS51819"/>
    </source>
</evidence>
<dbReference type="PROSITE" id="PS51819">
    <property type="entry name" value="VOC"/>
    <property type="match status" value="1"/>
</dbReference>
<dbReference type="RefSeq" id="WP_014825785.1">
    <property type="nucleotide sequence ID" value="NC_018068.1"/>
</dbReference>
<gene>
    <name evidence="2" type="ordered locus">Desaci_0713</name>
</gene>
<dbReference type="InterPro" id="IPR037523">
    <property type="entry name" value="VOC_core"/>
</dbReference>
<organism evidence="2 3">
    <name type="scientific">Desulfosporosinus acidiphilus (strain DSM 22704 / JCM 16185 / SJ4)</name>
    <dbReference type="NCBI Taxonomy" id="646529"/>
    <lineage>
        <taxon>Bacteria</taxon>
        <taxon>Bacillati</taxon>
        <taxon>Bacillota</taxon>
        <taxon>Clostridia</taxon>
        <taxon>Eubacteriales</taxon>
        <taxon>Desulfitobacteriaceae</taxon>
        <taxon>Desulfosporosinus</taxon>
    </lineage>
</organism>
<dbReference type="HOGENOM" id="CLU_105776_0_0_9"/>
<dbReference type="EMBL" id="CP003639">
    <property type="protein sequence ID" value="AFM39774.1"/>
    <property type="molecule type" value="Genomic_DNA"/>
</dbReference>